<reference evidence="1 2" key="1">
    <citation type="submission" date="2023-09" db="EMBL/GenBank/DDBJ databases">
        <authorList>
            <person name="Golyshina O.V."/>
            <person name="Lunev E.A."/>
            <person name="Bargiela R."/>
            <person name="Gaines M.C."/>
            <person name="Daum B."/>
            <person name="Bale N.J."/>
            <person name="Koenen M."/>
            <person name="Sinninghe Damst J.S."/>
            <person name="Yakimov M."/>
            <person name="Golyshin P.N."/>
        </authorList>
    </citation>
    <scope>NUCLEOTIDE SEQUENCE [LARGE SCALE GENOMIC DNA]</scope>
    <source>
        <strain evidence="1 2">M1</strain>
    </source>
</reference>
<dbReference type="RefSeq" id="WP_393972104.1">
    <property type="nucleotide sequence ID" value="NZ_CP133772.1"/>
</dbReference>
<proteinExistence type="predicted"/>
<evidence type="ECO:0000313" key="2">
    <source>
        <dbReference type="Proteomes" id="UP001451606"/>
    </source>
</evidence>
<sequence>MKRSMLSILVIFIALMVPAVATASVVISDPISVVVSDTGSNHIFIAKGPGYGIANGLGYIKLIGNNANSSNVSVDLYSVPGNGYLELVNVLEINNTLKSGEFANVTLSTSSMPSGVFLYYNNTSQSKVVGGTITGVNVSATDNTATFQVNSGSSPVYLSFLVMGGSAGTGSITFSYSIN</sequence>
<name>A0AAX4NGA8_9ARCH</name>
<dbReference type="GeneID" id="95967440"/>
<organism evidence="1 2">
    <name type="scientific">Oxyplasma meridianum</name>
    <dbReference type="NCBI Taxonomy" id="3073602"/>
    <lineage>
        <taxon>Archaea</taxon>
        <taxon>Methanobacteriati</taxon>
        <taxon>Thermoplasmatota</taxon>
        <taxon>Thermoplasmata</taxon>
        <taxon>Thermoplasmatales</taxon>
        <taxon>Thermoplasmataceae</taxon>
        <taxon>Oxyplasma</taxon>
    </lineage>
</organism>
<gene>
    <name evidence="1" type="ORF">OXIME_000710</name>
</gene>
<dbReference type="EMBL" id="CP133772">
    <property type="protein sequence ID" value="WYY00154.1"/>
    <property type="molecule type" value="Genomic_DNA"/>
</dbReference>
<keyword evidence="2" id="KW-1185">Reference proteome</keyword>
<dbReference type="Proteomes" id="UP001451606">
    <property type="component" value="Chromosome"/>
</dbReference>
<evidence type="ECO:0008006" key="3">
    <source>
        <dbReference type="Google" id="ProtNLM"/>
    </source>
</evidence>
<dbReference type="AlphaFoldDB" id="A0AAX4NGA8"/>
<accession>A0AAX4NGA8</accession>
<protein>
    <recommendedName>
        <fullName evidence="3">DUF1102 domain-containing protein</fullName>
    </recommendedName>
</protein>
<dbReference type="KEGG" id="omr:OXIME_000710"/>
<evidence type="ECO:0000313" key="1">
    <source>
        <dbReference type="EMBL" id="WYY00154.1"/>
    </source>
</evidence>